<dbReference type="RefSeq" id="WP_015763830.1">
    <property type="nucleotide sequence ID" value="NZ_CP039375.1"/>
</dbReference>
<dbReference type="KEGG" id="halz:E5139_01695"/>
<dbReference type="CDD" id="cd06257">
    <property type="entry name" value="DnaJ"/>
    <property type="match status" value="1"/>
</dbReference>
<evidence type="ECO:0000259" key="2">
    <source>
        <dbReference type="PROSITE" id="PS50076"/>
    </source>
</evidence>
<organism evidence="3 4">
    <name type="scientific">Halomicrobium mukohataei</name>
    <dbReference type="NCBI Taxonomy" id="57705"/>
    <lineage>
        <taxon>Archaea</taxon>
        <taxon>Methanobacteriati</taxon>
        <taxon>Methanobacteriota</taxon>
        <taxon>Stenosarchaea group</taxon>
        <taxon>Halobacteria</taxon>
        <taxon>Halobacteriales</taxon>
        <taxon>Haloarculaceae</taxon>
        <taxon>Halomicrobium</taxon>
    </lineage>
</organism>
<keyword evidence="1" id="KW-0472">Membrane</keyword>
<dbReference type="PROSITE" id="PS50076">
    <property type="entry name" value="DNAJ_2"/>
    <property type="match status" value="1"/>
</dbReference>
<dbReference type="EMBL" id="CP039375">
    <property type="protein sequence ID" value="QCD64412.1"/>
    <property type="molecule type" value="Genomic_DNA"/>
</dbReference>
<keyword evidence="1" id="KW-1133">Transmembrane helix</keyword>
<keyword evidence="1" id="KW-0812">Transmembrane</keyword>
<dbReference type="AlphaFoldDB" id="A0A4D6KB83"/>
<dbReference type="Gene3D" id="1.10.287.110">
    <property type="entry name" value="DnaJ domain"/>
    <property type="match status" value="1"/>
</dbReference>
<dbReference type="OMA" id="LVEHEMP"/>
<evidence type="ECO:0000313" key="3">
    <source>
        <dbReference type="EMBL" id="QCD64412.1"/>
    </source>
</evidence>
<dbReference type="SMART" id="SM00271">
    <property type="entry name" value="DnaJ"/>
    <property type="match status" value="1"/>
</dbReference>
<accession>A0A4D6KB83</accession>
<dbReference type="SUPFAM" id="SSF46565">
    <property type="entry name" value="Chaperone J-domain"/>
    <property type="match status" value="1"/>
</dbReference>
<gene>
    <name evidence="3" type="ORF">E5139_01695</name>
</gene>
<dbReference type="InterPro" id="IPR001623">
    <property type="entry name" value="DnaJ_domain"/>
</dbReference>
<dbReference type="Pfam" id="PF00226">
    <property type="entry name" value="DnaJ"/>
    <property type="match status" value="1"/>
</dbReference>
<proteinExistence type="predicted"/>
<name>A0A4D6KB83_9EURY</name>
<feature type="transmembrane region" description="Helical" evidence="1">
    <location>
        <begin position="12"/>
        <end position="37"/>
    </location>
</feature>
<reference evidence="3 4" key="2">
    <citation type="submission" date="2019-04" db="EMBL/GenBank/DDBJ databases">
        <authorList>
            <person name="Yang S."/>
            <person name="Wei W."/>
        </authorList>
    </citation>
    <scope>NUCLEOTIDE SEQUENCE [LARGE SCALE GENOMIC DNA]</scope>
    <source>
        <strain evidence="4">ZP60</strain>
    </source>
</reference>
<protein>
    <submittedName>
        <fullName evidence="3">J domain-containing protein</fullName>
    </submittedName>
</protein>
<reference evidence="3 4" key="1">
    <citation type="submission" date="2019-04" db="EMBL/GenBank/DDBJ databases">
        <title>Complete genome sequence of Arthrobacter sp. ZXY-2 associated with effective atrazine degradation and salt adaptation.</title>
        <authorList>
            <person name="Zhao X."/>
        </authorList>
    </citation>
    <scope>NUCLEOTIDE SEQUENCE [LARGE SCALE GENOMIC DNA]</scope>
    <source>
        <strain evidence="4">ZP60</strain>
    </source>
</reference>
<feature type="domain" description="J" evidence="2">
    <location>
        <begin position="148"/>
        <end position="201"/>
    </location>
</feature>
<sequence>MFAQFGSLPEWLVVGLGLGAAGSVAVAGLFVAAARLFPPPAADGSSGTGERRRREELRSYLRAIEEPFAEDHFVEGQPVAFYLPKRDVAITFDARAYYRIDRSPTVPVLVEHEMPGWHLGARLPFETPEIDGGSTGESERTEYHPTADAFRELGLPTSATLEEVKGAYRRKVKEVHPDHGGDEEAFKRVRRAYTRAKQHAAD</sequence>
<evidence type="ECO:0000313" key="4">
    <source>
        <dbReference type="Proteomes" id="UP000297053"/>
    </source>
</evidence>
<dbReference type="InterPro" id="IPR036869">
    <property type="entry name" value="J_dom_sf"/>
</dbReference>
<dbReference type="GeneID" id="42177610"/>
<evidence type="ECO:0000256" key="1">
    <source>
        <dbReference type="SAM" id="Phobius"/>
    </source>
</evidence>
<dbReference type="Proteomes" id="UP000297053">
    <property type="component" value="Chromosome"/>
</dbReference>